<dbReference type="InterPro" id="IPR015943">
    <property type="entry name" value="WD40/YVTN_repeat-like_dom_sf"/>
</dbReference>
<feature type="repeat" description="WD" evidence="3">
    <location>
        <begin position="37"/>
        <end position="69"/>
    </location>
</feature>
<dbReference type="Gene3D" id="2.130.10.10">
    <property type="entry name" value="YVTN repeat-like/Quinoprotein amine dehydrogenase"/>
    <property type="match status" value="2"/>
</dbReference>
<evidence type="ECO:0000256" key="2">
    <source>
        <dbReference type="ARBA" id="ARBA00022737"/>
    </source>
</evidence>
<dbReference type="GO" id="GO:0080008">
    <property type="term" value="C:Cul4-RING E3 ubiquitin ligase complex"/>
    <property type="evidence" value="ECO:0007669"/>
    <property type="project" value="TreeGrafter"/>
</dbReference>
<dbReference type="AlphaFoldDB" id="A0A1I7T0V2"/>
<keyword evidence="1 3" id="KW-0853">WD repeat</keyword>
<dbReference type="Proteomes" id="UP000095282">
    <property type="component" value="Unplaced"/>
</dbReference>
<dbReference type="Pfam" id="PF00400">
    <property type="entry name" value="WD40"/>
    <property type="match status" value="1"/>
</dbReference>
<keyword evidence="4" id="KW-1185">Reference proteome</keyword>
<organism evidence="4 5">
    <name type="scientific">Caenorhabditis tropicalis</name>
    <dbReference type="NCBI Taxonomy" id="1561998"/>
    <lineage>
        <taxon>Eukaryota</taxon>
        <taxon>Metazoa</taxon>
        <taxon>Ecdysozoa</taxon>
        <taxon>Nematoda</taxon>
        <taxon>Chromadorea</taxon>
        <taxon>Rhabditida</taxon>
        <taxon>Rhabditina</taxon>
        <taxon>Rhabditomorpha</taxon>
        <taxon>Rhabditoidea</taxon>
        <taxon>Rhabditidae</taxon>
        <taxon>Peloderinae</taxon>
        <taxon>Caenorhabditis</taxon>
    </lineage>
</organism>
<keyword evidence="2" id="KW-0677">Repeat</keyword>
<dbReference type="PROSITE" id="PS50082">
    <property type="entry name" value="WD_REPEATS_2"/>
    <property type="match status" value="1"/>
</dbReference>
<dbReference type="SUPFAM" id="SSF50978">
    <property type="entry name" value="WD40 repeat-like"/>
    <property type="match status" value="1"/>
</dbReference>
<dbReference type="InterPro" id="IPR036322">
    <property type="entry name" value="WD40_repeat_dom_sf"/>
</dbReference>
<dbReference type="PANTHER" id="PTHR15574:SF40">
    <property type="entry name" value="WD AND TETRATRICOPEPTIDE REPEATS PROTEIN 1"/>
    <property type="match status" value="1"/>
</dbReference>
<dbReference type="InterPro" id="IPR011990">
    <property type="entry name" value="TPR-like_helical_dom_sf"/>
</dbReference>
<evidence type="ECO:0000256" key="3">
    <source>
        <dbReference type="PROSITE-ProRule" id="PRU00221"/>
    </source>
</evidence>
<dbReference type="InterPro" id="IPR045151">
    <property type="entry name" value="DCAF8"/>
</dbReference>
<accession>A0A1I7T0V2</accession>
<evidence type="ECO:0000313" key="5">
    <source>
        <dbReference type="WBParaSite" id="Csp11.Scaffold451.g1324.t1"/>
    </source>
</evidence>
<evidence type="ECO:0000256" key="1">
    <source>
        <dbReference type="ARBA" id="ARBA00022574"/>
    </source>
</evidence>
<name>A0A1I7T0V2_9PELO</name>
<dbReference type="GO" id="GO:0045717">
    <property type="term" value="P:negative regulation of fatty acid biosynthetic process"/>
    <property type="evidence" value="ECO:0007669"/>
    <property type="project" value="TreeGrafter"/>
</dbReference>
<reference evidence="5" key="1">
    <citation type="submission" date="2016-11" db="UniProtKB">
        <authorList>
            <consortium name="WormBaseParasite"/>
        </authorList>
    </citation>
    <scope>IDENTIFICATION</scope>
</reference>
<evidence type="ECO:0000313" key="4">
    <source>
        <dbReference type="Proteomes" id="UP000095282"/>
    </source>
</evidence>
<sequence length="553" mass="63299">MLSALERRYEKLQFGSLFPHILDENRMMESLESFWSLDGHNGCVNTLRWNKSGTLLASGSDDHRVIIWKDGKEHFNLETGHEGNVFAVEFMPQTSDRKLVTGAADEVVILHDIETNTSKRWDMDGRVKRLCTVEHDPTLYWAAVEDTKGVYQFDTRLDNPEVVVQSTPERELKNTKSVAISEAKPHLIVVGFDETTVRLYDRRNFQEPILSFAPLAVKCNSYHATHVAFNKTGTEFVVNHGGGGGVYVFSVDASKDPKTMERFHAVLEQPKEAVISSSSLPYPELREVGSTAIREKHFAKAVDYYSELISHNYSDRAFRSVCHSNRATASLLRRRRGDTYSCIRDCVKALEIHRGNSKALFRLIKSFISLEHPNLAKKCIDKFKEWFPNDMSIAKMEEDLEQIEVRENRRELESIEGCADYQSRFVGSINHQTDIKEANFFGSRDQFIISGSDCGNMFVWNRDTSKLVGIWKADNHILNIVQPHPYQFSLATSGIDNEILLWQPYLDREDDFPSRRVADPFEHMEKKAEGSDGRFPLYMLHDLARDSPQCVQS</sequence>
<dbReference type="GO" id="GO:0005737">
    <property type="term" value="C:cytoplasm"/>
    <property type="evidence" value="ECO:0007669"/>
    <property type="project" value="TreeGrafter"/>
</dbReference>
<dbReference type="SMART" id="SM00320">
    <property type="entry name" value="WD40"/>
    <property type="match status" value="5"/>
</dbReference>
<dbReference type="PANTHER" id="PTHR15574">
    <property type="entry name" value="WD REPEAT DOMAIN-CONTAINING FAMILY"/>
    <property type="match status" value="1"/>
</dbReference>
<dbReference type="SUPFAM" id="SSF48452">
    <property type="entry name" value="TPR-like"/>
    <property type="match status" value="1"/>
</dbReference>
<dbReference type="WBParaSite" id="Csp11.Scaffold451.g1324.t1">
    <property type="protein sequence ID" value="Csp11.Scaffold451.g1324.t1"/>
    <property type="gene ID" value="Csp11.Scaffold451.g1324"/>
</dbReference>
<dbReference type="STRING" id="1561998.A0A1I7T0V2"/>
<dbReference type="eggNOG" id="KOG1310">
    <property type="taxonomic scope" value="Eukaryota"/>
</dbReference>
<protein>
    <submittedName>
        <fullName evidence="5">WD_REPEATS_REGION domain-containing protein</fullName>
    </submittedName>
</protein>
<dbReference type="PROSITE" id="PS50294">
    <property type="entry name" value="WD_REPEATS_REGION"/>
    <property type="match status" value="1"/>
</dbReference>
<dbReference type="InterPro" id="IPR001680">
    <property type="entry name" value="WD40_rpt"/>
</dbReference>
<proteinExistence type="predicted"/>
<dbReference type="Gene3D" id="1.25.40.10">
    <property type="entry name" value="Tetratricopeptide repeat domain"/>
    <property type="match status" value="1"/>
</dbReference>